<name>A0A0C3ERG5_PILCF</name>
<feature type="non-terminal residue" evidence="1">
    <location>
        <position position="50"/>
    </location>
</feature>
<dbReference type="OrthoDB" id="412788at2759"/>
<dbReference type="InParanoid" id="A0A0C3ERG5"/>
<reference evidence="2" key="2">
    <citation type="submission" date="2015-01" db="EMBL/GenBank/DDBJ databases">
        <title>Evolutionary Origins and Diversification of the Mycorrhizal Mutualists.</title>
        <authorList>
            <consortium name="DOE Joint Genome Institute"/>
            <consortium name="Mycorrhizal Genomics Consortium"/>
            <person name="Kohler A."/>
            <person name="Kuo A."/>
            <person name="Nagy L.G."/>
            <person name="Floudas D."/>
            <person name="Copeland A."/>
            <person name="Barry K.W."/>
            <person name="Cichocki N."/>
            <person name="Veneault-Fourrey C."/>
            <person name="LaButti K."/>
            <person name="Lindquist E.A."/>
            <person name="Lipzen A."/>
            <person name="Lundell T."/>
            <person name="Morin E."/>
            <person name="Murat C."/>
            <person name="Riley R."/>
            <person name="Ohm R."/>
            <person name="Sun H."/>
            <person name="Tunlid A."/>
            <person name="Henrissat B."/>
            <person name="Grigoriev I.V."/>
            <person name="Hibbett D.S."/>
            <person name="Martin F."/>
        </authorList>
    </citation>
    <scope>NUCLEOTIDE SEQUENCE [LARGE SCALE GENOMIC DNA]</scope>
    <source>
        <strain evidence="2">F 1598</strain>
    </source>
</reference>
<gene>
    <name evidence="1" type="ORF">PILCRDRAFT_32798</name>
</gene>
<dbReference type="EMBL" id="KN833050">
    <property type="protein sequence ID" value="KIM75150.1"/>
    <property type="molecule type" value="Genomic_DNA"/>
</dbReference>
<dbReference type="STRING" id="765440.A0A0C3ERG5"/>
<dbReference type="Proteomes" id="UP000054166">
    <property type="component" value="Unassembled WGS sequence"/>
</dbReference>
<evidence type="ECO:0000313" key="1">
    <source>
        <dbReference type="EMBL" id="KIM75150.1"/>
    </source>
</evidence>
<keyword evidence="2" id="KW-1185">Reference proteome</keyword>
<reference evidence="1 2" key="1">
    <citation type="submission" date="2014-04" db="EMBL/GenBank/DDBJ databases">
        <authorList>
            <consortium name="DOE Joint Genome Institute"/>
            <person name="Kuo A."/>
            <person name="Tarkka M."/>
            <person name="Buscot F."/>
            <person name="Kohler A."/>
            <person name="Nagy L.G."/>
            <person name="Floudas D."/>
            <person name="Copeland A."/>
            <person name="Barry K.W."/>
            <person name="Cichocki N."/>
            <person name="Veneault-Fourrey C."/>
            <person name="LaButti K."/>
            <person name="Lindquist E.A."/>
            <person name="Lipzen A."/>
            <person name="Lundell T."/>
            <person name="Morin E."/>
            <person name="Murat C."/>
            <person name="Sun H."/>
            <person name="Tunlid A."/>
            <person name="Henrissat B."/>
            <person name="Grigoriev I.V."/>
            <person name="Hibbett D.S."/>
            <person name="Martin F."/>
            <person name="Nordberg H.P."/>
            <person name="Cantor M.N."/>
            <person name="Hua S.X."/>
        </authorList>
    </citation>
    <scope>NUCLEOTIDE SEQUENCE [LARGE SCALE GENOMIC DNA]</scope>
    <source>
        <strain evidence="1 2">F 1598</strain>
    </source>
</reference>
<feature type="non-terminal residue" evidence="1">
    <location>
        <position position="1"/>
    </location>
</feature>
<sequence length="50" mass="5759">ALGDYRSVDAQKDLVPVSLIYPDRVGEMFGVKFSPEHRWKYMQGLNTDEV</sequence>
<proteinExistence type="predicted"/>
<evidence type="ECO:0000313" key="2">
    <source>
        <dbReference type="Proteomes" id="UP000054166"/>
    </source>
</evidence>
<organism evidence="1 2">
    <name type="scientific">Piloderma croceum (strain F 1598)</name>
    <dbReference type="NCBI Taxonomy" id="765440"/>
    <lineage>
        <taxon>Eukaryota</taxon>
        <taxon>Fungi</taxon>
        <taxon>Dikarya</taxon>
        <taxon>Basidiomycota</taxon>
        <taxon>Agaricomycotina</taxon>
        <taxon>Agaricomycetes</taxon>
        <taxon>Agaricomycetidae</taxon>
        <taxon>Atheliales</taxon>
        <taxon>Atheliaceae</taxon>
        <taxon>Piloderma</taxon>
    </lineage>
</organism>
<dbReference type="HOGENOM" id="CLU_3129873_0_0_1"/>
<accession>A0A0C3ERG5</accession>
<dbReference type="AlphaFoldDB" id="A0A0C3ERG5"/>
<protein>
    <submittedName>
        <fullName evidence="1">Uncharacterized protein</fullName>
    </submittedName>
</protein>